<evidence type="ECO:0000256" key="3">
    <source>
        <dbReference type="ARBA" id="ARBA00022692"/>
    </source>
</evidence>
<feature type="transmembrane region" description="Helical" evidence="6">
    <location>
        <begin position="377"/>
        <end position="396"/>
    </location>
</feature>
<keyword evidence="2" id="KW-0813">Transport</keyword>
<dbReference type="GO" id="GO:0005886">
    <property type="term" value="C:plasma membrane"/>
    <property type="evidence" value="ECO:0007669"/>
    <property type="project" value="UniProtKB-SubCell"/>
</dbReference>
<dbReference type="PROSITE" id="PS00216">
    <property type="entry name" value="SUGAR_TRANSPORT_1"/>
    <property type="match status" value="1"/>
</dbReference>
<feature type="transmembrane region" description="Helical" evidence="6">
    <location>
        <begin position="443"/>
        <end position="466"/>
    </location>
</feature>
<dbReference type="RefSeq" id="WP_332865660.1">
    <property type="nucleotide sequence ID" value="NZ_JBAFSM010000024.1"/>
</dbReference>
<keyword evidence="9" id="KW-1185">Reference proteome</keyword>
<sequence>MTTASSPQEMMEQMVDRTRARPIHYRLWLVSTGGTFIDGFATFMTGIAIPLLKARFDPDPTLIGLLGASLVLGAVLGASAGGALSDRLGRKIIYLADMSLLGVAALLFALAPNFPFMILCQFLIGIGIGMDFPVSSSYISELIPKSRQRQMLAATITFQAIGEITAALLAWLILARVDSLGAWRYLAGATAIPAVVTFVARWSVPESPHWLMEKGRNREAAEAIARILPEEKSRLEQLGQAAGELTERVTGKTTEKKADYSLLFSPRYRKITMLTAGAWFFMDIATYGVGLFTPIILGSLTLGSLPDVAGMNLIAREFATDKGSGIVDIFLLLGFLLGIRLIRSFGPFRLQLLGFAGMVAGMLVLALASSLPDTAGSRLGLIYLGFIVFNLCMNAGPNTTTFTLPAQLFPTRIRASGSGLAAACGKVGATLGIFFLPGLKASFGISGVLILMAIVSGFGWLITFIFRPKRPSSIA</sequence>
<feature type="transmembrane region" description="Helical" evidence="6">
    <location>
        <begin position="417"/>
        <end position="437"/>
    </location>
</feature>
<feature type="transmembrane region" description="Helical" evidence="6">
    <location>
        <begin position="277"/>
        <end position="303"/>
    </location>
</feature>
<evidence type="ECO:0000256" key="5">
    <source>
        <dbReference type="ARBA" id="ARBA00023136"/>
    </source>
</evidence>
<organism evidence="8 9">
    <name type="scientific">Pannus brasiliensis CCIBt3594</name>
    <dbReference type="NCBI Taxonomy" id="1427578"/>
    <lineage>
        <taxon>Bacteria</taxon>
        <taxon>Bacillati</taxon>
        <taxon>Cyanobacteriota</taxon>
        <taxon>Cyanophyceae</taxon>
        <taxon>Oscillatoriophycideae</taxon>
        <taxon>Chroococcales</taxon>
        <taxon>Microcystaceae</taxon>
        <taxon>Pannus</taxon>
    </lineage>
</organism>
<comment type="subcellular location">
    <subcellularLocation>
        <location evidence="1">Cell membrane</location>
        <topology evidence="1">Multi-pass membrane protein</topology>
    </subcellularLocation>
</comment>
<dbReference type="InterPro" id="IPR005829">
    <property type="entry name" value="Sugar_transporter_CS"/>
</dbReference>
<feature type="transmembrane region" description="Helical" evidence="6">
    <location>
        <begin position="27"/>
        <end position="49"/>
    </location>
</feature>
<keyword evidence="4 6" id="KW-1133">Transmembrane helix</keyword>
<dbReference type="PANTHER" id="PTHR23511:SF34">
    <property type="entry name" value="SYNAPTIC VESICLE GLYCOPROTEIN 2"/>
    <property type="match status" value="1"/>
</dbReference>
<evidence type="ECO:0000256" key="6">
    <source>
        <dbReference type="SAM" id="Phobius"/>
    </source>
</evidence>
<evidence type="ECO:0000259" key="7">
    <source>
        <dbReference type="PROSITE" id="PS50850"/>
    </source>
</evidence>
<proteinExistence type="predicted"/>
<keyword evidence="5 6" id="KW-0472">Membrane</keyword>
<evidence type="ECO:0000256" key="2">
    <source>
        <dbReference type="ARBA" id="ARBA00022448"/>
    </source>
</evidence>
<evidence type="ECO:0000256" key="4">
    <source>
        <dbReference type="ARBA" id="ARBA00022989"/>
    </source>
</evidence>
<dbReference type="PROSITE" id="PS50850">
    <property type="entry name" value="MFS"/>
    <property type="match status" value="1"/>
</dbReference>
<keyword evidence="3 6" id="KW-0812">Transmembrane</keyword>
<feature type="transmembrane region" description="Helical" evidence="6">
    <location>
        <begin position="116"/>
        <end position="139"/>
    </location>
</feature>
<evidence type="ECO:0000256" key="1">
    <source>
        <dbReference type="ARBA" id="ARBA00004651"/>
    </source>
</evidence>
<protein>
    <submittedName>
        <fullName evidence="8">MFS transporter</fullName>
    </submittedName>
</protein>
<gene>
    <name evidence="8" type="ORF">V0288_13705</name>
</gene>
<feature type="domain" description="Major facilitator superfamily (MFS) profile" evidence="7">
    <location>
        <begin position="27"/>
        <end position="471"/>
    </location>
</feature>
<evidence type="ECO:0000313" key="8">
    <source>
        <dbReference type="EMBL" id="MEG3438179.1"/>
    </source>
</evidence>
<feature type="transmembrane region" description="Helical" evidence="6">
    <location>
        <begin position="185"/>
        <end position="204"/>
    </location>
</feature>
<feature type="transmembrane region" description="Helical" evidence="6">
    <location>
        <begin position="61"/>
        <end position="80"/>
    </location>
</feature>
<dbReference type="GO" id="GO:0022857">
    <property type="term" value="F:transmembrane transporter activity"/>
    <property type="evidence" value="ECO:0007669"/>
    <property type="project" value="InterPro"/>
</dbReference>
<dbReference type="Pfam" id="PF00083">
    <property type="entry name" value="Sugar_tr"/>
    <property type="match status" value="1"/>
</dbReference>
<name>A0AAW9QZ05_9CHRO</name>
<feature type="transmembrane region" description="Helical" evidence="6">
    <location>
        <begin position="350"/>
        <end position="371"/>
    </location>
</feature>
<dbReference type="AlphaFoldDB" id="A0AAW9QZ05"/>
<dbReference type="Gene3D" id="1.20.1250.20">
    <property type="entry name" value="MFS general substrate transporter like domains"/>
    <property type="match status" value="2"/>
</dbReference>
<dbReference type="EMBL" id="JBAFSM010000024">
    <property type="protein sequence ID" value="MEG3438179.1"/>
    <property type="molecule type" value="Genomic_DNA"/>
</dbReference>
<reference evidence="8 9" key="1">
    <citation type="submission" date="2024-01" db="EMBL/GenBank/DDBJ databases">
        <title>Genomic insights into the taxonomy and metabolism of the cyanobacterium Pannus brasiliensis CCIBt3594.</title>
        <authorList>
            <person name="Machado M."/>
            <person name="Botero N.B."/>
            <person name="Andreote A.P.D."/>
            <person name="Feitosa A.M.T."/>
            <person name="Popin R."/>
            <person name="Sivonen K."/>
            <person name="Fiore M.F."/>
        </authorList>
    </citation>
    <scope>NUCLEOTIDE SEQUENCE [LARGE SCALE GENOMIC DNA]</scope>
    <source>
        <strain evidence="8 9">CCIBt3594</strain>
    </source>
</reference>
<dbReference type="SUPFAM" id="SSF103473">
    <property type="entry name" value="MFS general substrate transporter"/>
    <property type="match status" value="1"/>
</dbReference>
<dbReference type="Proteomes" id="UP001328733">
    <property type="component" value="Unassembled WGS sequence"/>
</dbReference>
<feature type="transmembrane region" description="Helical" evidence="6">
    <location>
        <begin position="151"/>
        <end position="173"/>
    </location>
</feature>
<dbReference type="InterPro" id="IPR020846">
    <property type="entry name" value="MFS_dom"/>
</dbReference>
<dbReference type="InterPro" id="IPR036259">
    <property type="entry name" value="MFS_trans_sf"/>
</dbReference>
<feature type="transmembrane region" description="Helical" evidence="6">
    <location>
        <begin position="92"/>
        <end position="110"/>
    </location>
</feature>
<dbReference type="PANTHER" id="PTHR23511">
    <property type="entry name" value="SYNAPTIC VESICLE GLYCOPROTEIN 2"/>
    <property type="match status" value="1"/>
</dbReference>
<evidence type="ECO:0000313" key="9">
    <source>
        <dbReference type="Proteomes" id="UP001328733"/>
    </source>
</evidence>
<feature type="transmembrane region" description="Helical" evidence="6">
    <location>
        <begin position="323"/>
        <end position="343"/>
    </location>
</feature>
<dbReference type="InterPro" id="IPR005828">
    <property type="entry name" value="MFS_sugar_transport-like"/>
</dbReference>
<comment type="caution">
    <text evidence="8">The sequence shown here is derived from an EMBL/GenBank/DDBJ whole genome shotgun (WGS) entry which is preliminary data.</text>
</comment>
<accession>A0AAW9QZ05</accession>